<evidence type="ECO:0000256" key="1">
    <source>
        <dbReference type="ARBA" id="ARBA00004651"/>
    </source>
</evidence>
<feature type="transmembrane region" description="Helical" evidence="9">
    <location>
        <begin position="331"/>
        <end position="353"/>
    </location>
</feature>
<dbReference type="EMBL" id="VKHS01000172">
    <property type="protein sequence ID" value="MBB0229796.1"/>
    <property type="molecule type" value="Genomic_DNA"/>
</dbReference>
<feature type="region of interest" description="Disordered" evidence="8">
    <location>
        <begin position="531"/>
        <end position="563"/>
    </location>
</feature>
<dbReference type="InterPro" id="IPR018584">
    <property type="entry name" value="GT87"/>
</dbReference>
<name>A0A7W3T3A4_9ACTN</name>
<feature type="transmembrane region" description="Helical" evidence="9">
    <location>
        <begin position="359"/>
        <end position="378"/>
    </location>
</feature>
<feature type="transmembrane region" description="Helical" evidence="9">
    <location>
        <begin position="270"/>
        <end position="292"/>
    </location>
</feature>
<feature type="compositionally biased region" description="Basic and acidic residues" evidence="8">
    <location>
        <begin position="29"/>
        <end position="38"/>
    </location>
</feature>
<evidence type="ECO:0000256" key="8">
    <source>
        <dbReference type="SAM" id="MobiDB-lite"/>
    </source>
</evidence>
<reference evidence="11" key="1">
    <citation type="submission" date="2019-10" db="EMBL/GenBank/DDBJ databases">
        <title>Streptomyces sp. nov., a novel actinobacterium isolated from alkaline environment.</title>
        <authorList>
            <person name="Golinska P."/>
        </authorList>
    </citation>
    <scope>NUCLEOTIDE SEQUENCE [LARGE SCALE GENOMIC DNA]</scope>
    <source>
        <strain evidence="11">DSM 42108</strain>
    </source>
</reference>
<dbReference type="GO" id="GO:0016758">
    <property type="term" value="F:hexosyltransferase activity"/>
    <property type="evidence" value="ECO:0007669"/>
    <property type="project" value="InterPro"/>
</dbReference>
<proteinExistence type="inferred from homology"/>
<comment type="caution">
    <text evidence="10">The sequence shown here is derived from an EMBL/GenBank/DDBJ whole genome shotgun (WGS) entry which is preliminary data.</text>
</comment>
<gene>
    <name evidence="10" type="ORF">FOE67_09790</name>
</gene>
<evidence type="ECO:0000256" key="2">
    <source>
        <dbReference type="ARBA" id="ARBA00022475"/>
    </source>
</evidence>
<keyword evidence="4 9" id="KW-0812">Transmembrane</keyword>
<evidence type="ECO:0000313" key="11">
    <source>
        <dbReference type="Proteomes" id="UP000530234"/>
    </source>
</evidence>
<organism evidence="10 11">
    <name type="scientific">Streptomyces calidiresistens</name>
    <dbReference type="NCBI Taxonomy" id="1485586"/>
    <lineage>
        <taxon>Bacteria</taxon>
        <taxon>Bacillati</taxon>
        <taxon>Actinomycetota</taxon>
        <taxon>Actinomycetes</taxon>
        <taxon>Kitasatosporales</taxon>
        <taxon>Streptomycetaceae</taxon>
        <taxon>Streptomyces</taxon>
    </lineage>
</organism>
<sequence>MVHSDPPSSARPLPRAGAPDGTPGAADPAGREAGRDPVAEAGSEVIGGPRGRHAGDFVGWWTPLRVVALTSIGMFALGMVQKLPCWTTGWFHGAATQYTRACYSDIPHLYRARGFADGLIPYLDRIPEELGAGMEFLEYPVLTGAFMEAAAWLTPGGAQTYRPEQYYWSVNAGMLMICAVVIALCVSRIHPRRPLDGLMVALSPALALTATINWDLFAGALLLIGLLLWSRSRPFAAGVLIGLATAAKLYPLLVLGPLLLLCLRAGRLRPLFAVCGGAALSWTLVNLPVMLVAREGWATFYTFSRERSVDFGSLWLLLVQRTDLALDTERVNLLATGATLAGWAVLAVVTFVAPRRPRLPQLVFLAVAIFILFNKVYSPQYVLWLIPLAVLARPRWRDLLIWQSAEVLYFLAIWMYLAQTTGEPGLPRGGYHLAIALHLAATAYLCLVVLRDILRPGRDPVRADGSDDPAGGTLNGAADRFALRPHIPALPSERRGTPLADEGESLPPVPARIVFHVKPRALLQGIIGRRRRAGGPPARSAHVAGPVPPGASPASRAAPPASR</sequence>
<evidence type="ECO:0000256" key="4">
    <source>
        <dbReference type="ARBA" id="ARBA00022692"/>
    </source>
</evidence>
<feature type="compositionally biased region" description="Low complexity" evidence="8">
    <location>
        <begin position="552"/>
        <end position="563"/>
    </location>
</feature>
<evidence type="ECO:0000313" key="10">
    <source>
        <dbReference type="EMBL" id="MBB0229796.1"/>
    </source>
</evidence>
<feature type="transmembrane region" description="Helical" evidence="9">
    <location>
        <begin position="235"/>
        <end position="263"/>
    </location>
</feature>
<dbReference type="AlphaFoldDB" id="A0A7W3T3A4"/>
<evidence type="ECO:0000256" key="9">
    <source>
        <dbReference type="SAM" id="Phobius"/>
    </source>
</evidence>
<dbReference type="RefSeq" id="WP_182662646.1">
    <property type="nucleotide sequence ID" value="NZ_VKHS01000172.1"/>
</dbReference>
<feature type="region of interest" description="Disordered" evidence="8">
    <location>
        <begin position="1"/>
        <end position="47"/>
    </location>
</feature>
<feature type="transmembrane region" description="Helical" evidence="9">
    <location>
        <begin position="198"/>
        <end position="229"/>
    </location>
</feature>
<feature type="non-terminal residue" evidence="10">
    <location>
        <position position="563"/>
    </location>
</feature>
<feature type="compositionally biased region" description="Low complexity" evidence="8">
    <location>
        <begin position="14"/>
        <end position="28"/>
    </location>
</feature>
<keyword evidence="6 9" id="KW-0472">Membrane</keyword>
<accession>A0A7W3T3A4</accession>
<evidence type="ECO:0000256" key="6">
    <source>
        <dbReference type="ARBA" id="ARBA00023136"/>
    </source>
</evidence>
<keyword evidence="5 9" id="KW-1133">Transmembrane helix</keyword>
<keyword evidence="11" id="KW-1185">Reference proteome</keyword>
<protein>
    <submittedName>
        <fullName evidence="10">DUF2029 domain-containing protein</fullName>
    </submittedName>
</protein>
<feature type="compositionally biased region" description="Low complexity" evidence="8">
    <location>
        <begin position="534"/>
        <end position="545"/>
    </location>
</feature>
<evidence type="ECO:0000256" key="5">
    <source>
        <dbReference type="ARBA" id="ARBA00022989"/>
    </source>
</evidence>
<evidence type="ECO:0000256" key="7">
    <source>
        <dbReference type="ARBA" id="ARBA00024033"/>
    </source>
</evidence>
<comment type="similarity">
    <text evidence="7">Belongs to the glycosyltransferase 87 family.</text>
</comment>
<evidence type="ECO:0000256" key="3">
    <source>
        <dbReference type="ARBA" id="ARBA00022679"/>
    </source>
</evidence>
<keyword evidence="2" id="KW-1003">Cell membrane</keyword>
<feature type="transmembrane region" description="Helical" evidence="9">
    <location>
        <begin position="429"/>
        <end position="450"/>
    </location>
</feature>
<feature type="transmembrane region" description="Helical" evidence="9">
    <location>
        <begin position="399"/>
        <end position="417"/>
    </location>
</feature>
<comment type="subcellular location">
    <subcellularLocation>
        <location evidence="1">Cell membrane</location>
        <topology evidence="1">Multi-pass membrane protein</topology>
    </subcellularLocation>
</comment>
<dbReference type="Pfam" id="PF09594">
    <property type="entry name" value="GT87"/>
    <property type="match status" value="1"/>
</dbReference>
<dbReference type="Proteomes" id="UP000530234">
    <property type="component" value="Unassembled WGS sequence"/>
</dbReference>
<feature type="transmembrane region" description="Helical" evidence="9">
    <location>
        <begin position="166"/>
        <end position="186"/>
    </location>
</feature>
<keyword evidence="3" id="KW-0808">Transferase</keyword>
<dbReference type="GO" id="GO:0005886">
    <property type="term" value="C:plasma membrane"/>
    <property type="evidence" value="ECO:0007669"/>
    <property type="project" value="UniProtKB-SubCell"/>
</dbReference>